<dbReference type="RefSeq" id="WP_190542594.1">
    <property type="nucleotide sequence ID" value="NZ_CAWPNO010000053.1"/>
</dbReference>
<evidence type="ECO:0000313" key="2">
    <source>
        <dbReference type="EMBL" id="MBD2196788.1"/>
    </source>
</evidence>
<sequence>MKPLNIIAYLGVAGLAVVGLIMAKTNPSGAAYQDYAVQRLSLYLKTDVCQKTQNFLETLVKFNCEKTVDSIQPQMRDIIAATTQRQDYLLFSIYQTDLKVSSLIPSYKFETVGAFNNFYTYSAQQR</sequence>
<dbReference type="Pfam" id="PF14271">
    <property type="entry name" value="DUF4359"/>
    <property type="match status" value="1"/>
</dbReference>
<keyword evidence="1" id="KW-0812">Transmembrane</keyword>
<dbReference type="InterPro" id="IPR025578">
    <property type="entry name" value="DUF4359"/>
</dbReference>
<evidence type="ECO:0000313" key="3">
    <source>
        <dbReference type="Proteomes" id="UP000658514"/>
    </source>
</evidence>
<dbReference type="Proteomes" id="UP000658514">
    <property type="component" value="Unassembled WGS sequence"/>
</dbReference>
<gene>
    <name evidence="2" type="ORF">H6G24_14965</name>
</gene>
<reference evidence="2 3" key="1">
    <citation type="journal article" date="2020" name="ISME J.">
        <title>Comparative genomics reveals insights into cyanobacterial evolution and habitat adaptation.</title>
        <authorList>
            <person name="Chen M.Y."/>
            <person name="Teng W.K."/>
            <person name="Zhao L."/>
            <person name="Hu C.X."/>
            <person name="Zhou Y.K."/>
            <person name="Han B.P."/>
            <person name="Song L.R."/>
            <person name="Shu W.S."/>
        </authorList>
    </citation>
    <scope>NUCLEOTIDE SEQUENCE [LARGE SCALE GENOMIC DNA]</scope>
    <source>
        <strain evidence="2 3">FACHB-288</strain>
    </source>
</reference>
<evidence type="ECO:0000256" key="1">
    <source>
        <dbReference type="SAM" id="Phobius"/>
    </source>
</evidence>
<keyword evidence="1" id="KW-1133">Transmembrane helix</keyword>
<dbReference type="EMBL" id="JACJQH010000021">
    <property type="protein sequence ID" value="MBD2196788.1"/>
    <property type="molecule type" value="Genomic_DNA"/>
</dbReference>
<proteinExistence type="predicted"/>
<keyword evidence="1" id="KW-0472">Membrane</keyword>
<protein>
    <submittedName>
        <fullName evidence="2">DUF4359 domain-containing protein</fullName>
    </submittedName>
</protein>
<comment type="caution">
    <text evidence="2">The sequence shown here is derived from an EMBL/GenBank/DDBJ whole genome shotgun (WGS) entry which is preliminary data.</text>
</comment>
<keyword evidence="3" id="KW-1185">Reference proteome</keyword>
<feature type="transmembrane region" description="Helical" evidence="1">
    <location>
        <begin position="6"/>
        <end position="23"/>
    </location>
</feature>
<name>A0ABR8AA75_9CYAN</name>
<organism evidence="2 3">
    <name type="scientific">Calothrix parietina FACHB-288</name>
    <dbReference type="NCBI Taxonomy" id="2692896"/>
    <lineage>
        <taxon>Bacteria</taxon>
        <taxon>Bacillati</taxon>
        <taxon>Cyanobacteriota</taxon>
        <taxon>Cyanophyceae</taxon>
        <taxon>Nostocales</taxon>
        <taxon>Calotrichaceae</taxon>
        <taxon>Calothrix</taxon>
    </lineage>
</organism>
<accession>A0ABR8AA75</accession>